<reference evidence="1" key="2">
    <citation type="journal article" date="2015" name="Data Brief">
        <title>Shoot transcriptome of the giant reed, Arundo donax.</title>
        <authorList>
            <person name="Barrero R.A."/>
            <person name="Guerrero F.D."/>
            <person name="Moolhuijzen P."/>
            <person name="Goolsby J.A."/>
            <person name="Tidwell J."/>
            <person name="Bellgard S.E."/>
            <person name="Bellgard M.I."/>
        </authorList>
    </citation>
    <scope>NUCLEOTIDE SEQUENCE</scope>
    <source>
        <tissue evidence="1">Shoot tissue taken approximately 20 cm above the soil surface</tissue>
    </source>
</reference>
<dbReference type="AlphaFoldDB" id="A0A0A9ECP1"/>
<sequence>MGGKRRSRLLRRAARARVTSKLRAARAHAASKLPAARVGW</sequence>
<protein>
    <submittedName>
        <fullName evidence="1">Uncharacterized protein</fullName>
    </submittedName>
</protein>
<proteinExistence type="predicted"/>
<dbReference type="EMBL" id="GBRH01200054">
    <property type="protein sequence ID" value="JAD97841.1"/>
    <property type="molecule type" value="Transcribed_RNA"/>
</dbReference>
<reference evidence="1" key="1">
    <citation type="submission" date="2014-09" db="EMBL/GenBank/DDBJ databases">
        <authorList>
            <person name="Magalhaes I.L.F."/>
            <person name="Oliveira U."/>
            <person name="Santos F.R."/>
            <person name="Vidigal T.H.D.A."/>
            <person name="Brescovit A.D."/>
            <person name="Santos A.J."/>
        </authorList>
    </citation>
    <scope>NUCLEOTIDE SEQUENCE</scope>
    <source>
        <tissue evidence="1">Shoot tissue taken approximately 20 cm above the soil surface</tissue>
    </source>
</reference>
<accession>A0A0A9ECP1</accession>
<evidence type="ECO:0000313" key="1">
    <source>
        <dbReference type="EMBL" id="JAD97841.1"/>
    </source>
</evidence>
<organism evidence="1">
    <name type="scientific">Arundo donax</name>
    <name type="common">Giant reed</name>
    <name type="synonym">Donax arundinaceus</name>
    <dbReference type="NCBI Taxonomy" id="35708"/>
    <lineage>
        <taxon>Eukaryota</taxon>
        <taxon>Viridiplantae</taxon>
        <taxon>Streptophyta</taxon>
        <taxon>Embryophyta</taxon>
        <taxon>Tracheophyta</taxon>
        <taxon>Spermatophyta</taxon>
        <taxon>Magnoliopsida</taxon>
        <taxon>Liliopsida</taxon>
        <taxon>Poales</taxon>
        <taxon>Poaceae</taxon>
        <taxon>PACMAD clade</taxon>
        <taxon>Arundinoideae</taxon>
        <taxon>Arundineae</taxon>
        <taxon>Arundo</taxon>
    </lineage>
</organism>
<name>A0A0A9ECP1_ARUDO</name>